<dbReference type="InterPro" id="IPR050951">
    <property type="entry name" value="Retrovirus_Pol_polyprotein"/>
</dbReference>
<gene>
    <name evidence="1" type="ORF">Sango_2682800</name>
</gene>
<reference evidence="1" key="1">
    <citation type="submission" date="2020-06" db="EMBL/GenBank/DDBJ databases">
        <authorList>
            <person name="Li T."/>
            <person name="Hu X."/>
            <person name="Zhang T."/>
            <person name="Song X."/>
            <person name="Zhang H."/>
            <person name="Dai N."/>
            <person name="Sheng W."/>
            <person name="Hou X."/>
            <person name="Wei L."/>
        </authorList>
    </citation>
    <scope>NUCLEOTIDE SEQUENCE</scope>
    <source>
        <strain evidence="1">K16</strain>
        <tissue evidence="1">Leaf</tissue>
    </source>
</reference>
<reference evidence="1" key="2">
    <citation type="journal article" date="2024" name="Plant">
        <title>Genomic evolution and insights into agronomic trait innovations of Sesamum species.</title>
        <authorList>
            <person name="Miao H."/>
            <person name="Wang L."/>
            <person name="Qu L."/>
            <person name="Liu H."/>
            <person name="Sun Y."/>
            <person name="Le M."/>
            <person name="Wang Q."/>
            <person name="Wei S."/>
            <person name="Zheng Y."/>
            <person name="Lin W."/>
            <person name="Duan Y."/>
            <person name="Cao H."/>
            <person name="Xiong S."/>
            <person name="Wang X."/>
            <person name="Wei L."/>
            <person name="Li C."/>
            <person name="Ma Q."/>
            <person name="Ju M."/>
            <person name="Zhao R."/>
            <person name="Li G."/>
            <person name="Mu C."/>
            <person name="Tian Q."/>
            <person name="Mei H."/>
            <person name="Zhang T."/>
            <person name="Gao T."/>
            <person name="Zhang H."/>
        </authorList>
    </citation>
    <scope>NUCLEOTIDE SEQUENCE</scope>
    <source>
        <strain evidence="1">K16</strain>
    </source>
</reference>
<proteinExistence type="predicted"/>
<protein>
    <submittedName>
        <fullName evidence="1">Retrovirus-related Pol polyprotein from transposon.6</fullName>
    </submittedName>
</protein>
<comment type="caution">
    <text evidence="1">The sequence shown here is derived from an EMBL/GenBank/DDBJ whole genome shotgun (WGS) entry which is preliminary data.</text>
</comment>
<sequence length="281" mass="31988">MMEVHPLSKESNWSSNPDDQKGVVLAHVQLAEELLSIQVLHVNVSGLHVLREGHNMEVDVDEMLVKSRQIEQHLVVPFETFDTLRKYHIKLNPAKCAFGVQSGKFVRYMITEKGIKINPENVQAIQEMKPPTNLIKVQRLVGRIAAFSRFISRSAERSGISPVYQIDTKRALYLYLAVSQQAISSVLIKDNEGYQKPSYYVSKVLHGAEQQRTSIKAQSLIEFVNEATLVEKDGGNWLLHANGSSTLVDWRKPLLHYFIERILLDDEMETARLKNRAARGR</sequence>
<evidence type="ECO:0000313" key="1">
    <source>
        <dbReference type="EMBL" id="KAK4385588.1"/>
    </source>
</evidence>
<name>A0AAE1W2M2_9LAMI</name>
<dbReference type="Proteomes" id="UP001289374">
    <property type="component" value="Unassembled WGS sequence"/>
</dbReference>
<dbReference type="InterPro" id="IPR043502">
    <property type="entry name" value="DNA/RNA_pol_sf"/>
</dbReference>
<organism evidence="1 2">
    <name type="scientific">Sesamum angolense</name>
    <dbReference type="NCBI Taxonomy" id="2727404"/>
    <lineage>
        <taxon>Eukaryota</taxon>
        <taxon>Viridiplantae</taxon>
        <taxon>Streptophyta</taxon>
        <taxon>Embryophyta</taxon>
        <taxon>Tracheophyta</taxon>
        <taxon>Spermatophyta</taxon>
        <taxon>Magnoliopsida</taxon>
        <taxon>eudicotyledons</taxon>
        <taxon>Gunneridae</taxon>
        <taxon>Pentapetalae</taxon>
        <taxon>asterids</taxon>
        <taxon>lamiids</taxon>
        <taxon>Lamiales</taxon>
        <taxon>Pedaliaceae</taxon>
        <taxon>Sesamum</taxon>
    </lineage>
</organism>
<dbReference type="PANTHER" id="PTHR37984">
    <property type="entry name" value="PROTEIN CBG26694"/>
    <property type="match status" value="1"/>
</dbReference>
<evidence type="ECO:0000313" key="2">
    <source>
        <dbReference type="Proteomes" id="UP001289374"/>
    </source>
</evidence>
<keyword evidence="2" id="KW-1185">Reference proteome</keyword>
<dbReference type="AlphaFoldDB" id="A0AAE1W2M2"/>
<dbReference type="InterPro" id="IPR043128">
    <property type="entry name" value="Rev_trsase/Diguanyl_cyclase"/>
</dbReference>
<dbReference type="SUPFAM" id="SSF56672">
    <property type="entry name" value="DNA/RNA polymerases"/>
    <property type="match status" value="1"/>
</dbReference>
<dbReference type="Gene3D" id="3.30.70.270">
    <property type="match status" value="1"/>
</dbReference>
<accession>A0AAE1W2M2</accession>
<dbReference type="EMBL" id="JACGWL010000016">
    <property type="protein sequence ID" value="KAK4385588.1"/>
    <property type="molecule type" value="Genomic_DNA"/>
</dbReference>
<dbReference type="PANTHER" id="PTHR37984:SF5">
    <property type="entry name" value="PROTEIN NYNRIN-LIKE"/>
    <property type="match status" value="1"/>
</dbReference>